<proteinExistence type="predicted"/>
<accession>A0A1J5NYL9</accession>
<protein>
    <submittedName>
        <fullName evidence="2">Uncharacterized protein</fullName>
    </submittedName>
</protein>
<sequence length="177" mass="19069">MDSLAPAHGLSPEAGDPPSRLPHPMGGEVASVRKGRPVRGLRLGLHREEHRAIGTGGGGLAQTTIAVGLLAQRLVLRPAQEVEIDEPDRTPSPARGEEGEFTGHGRCALAPARGDDLDHPRTASRRRAKRRPELGHLGVQVHHLSNRRAHKALKLLQTALRRTGALRRDPCKATTES</sequence>
<name>A0A1J5NYL9_9ZZZZ</name>
<reference evidence="2" key="1">
    <citation type="submission" date="2016-10" db="EMBL/GenBank/DDBJ databases">
        <title>Sequence of Gallionella enrichment culture.</title>
        <authorList>
            <person name="Poehlein A."/>
            <person name="Muehling M."/>
            <person name="Daniel R."/>
        </authorList>
    </citation>
    <scope>NUCLEOTIDE SEQUENCE</scope>
</reference>
<comment type="caution">
    <text evidence="2">The sequence shown here is derived from an EMBL/GenBank/DDBJ whole genome shotgun (WGS) entry which is preliminary data.</text>
</comment>
<dbReference type="EMBL" id="MLJW01008597">
    <property type="protein sequence ID" value="OIQ63894.1"/>
    <property type="molecule type" value="Genomic_DNA"/>
</dbReference>
<gene>
    <name evidence="2" type="ORF">GALL_545630</name>
</gene>
<evidence type="ECO:0000256" key="1">
    <source>
        <dbReference type="SAM" id="MobiDB-lite"/>
    </source>
</evidence>
<organism evidence="2">
    <name type="scientific">mine drainage metagenome</name>
    <dbReference type="NCBI Taxonomy" id="410659"/>
    <lineage>
        <taxon>unclassified sequences</taxon>
        <taxon>metagenomes</taxon>
        <taxon>ecological metagenomes</taxon>
    </lineage>
</organism>
<dbReference type="AlphaFoldDB" id="A0A1J5NYL9"/>
<feature type="region of interest" description="Disordered" evidence="1">
    <location>
        <begin position="1"/>
        <end position="35"/>
    </location>
</feature>
<evidence type="ECO:0000313" key="2">
    <source>
        <dbReference type="EMBL" id="OIQ63894.1"/>
    </source>
</evidence>
<feature type="region of interest" description="Disordered" evidence="1">
    <location>
        <begin position="81"/>
        <end position="136"/>
    </location>
</feature>